<dbReference type="PANTHER" id="PTHR11707:SF28">
    <property type="entry name" value="60 KDA LYSOPHOSPHOLIPASE"/>
    <property type="match status" value="1"/>
</dbReference>
<protein>
    <submittedName>
        <fullName evidence="3">Asparaginase</fullName>
    </submittedName>
</protein>
<name>A0A7D4TFX1_9GAMM</name>
<evidence type="ECO:0000313" key="4">
    <source>
        <dbReference type="Proteomes" id="UP000504724"/>
    </source>
</evidence>
<dbReference type="PRINTS" id="PR00139">
    <property type="entry name" value="ASNGLNASE"/>
</dbReference>
<feature type="active site" description="O-isoaspartyl threonine intermediate" evidence="1">
    <location>
        <position position="12"/>
    </location>
</feature>
<evidence type="ECO:0000259" key="2">
    <source>
        <dbReference type="Pfam" id="PF00710"/>
    </source>
</evidence>
<dbReference type="Gene3D" id="3.40.50.1170">
    <property type="entry name" value="L-asparaginase, N-terminal domain"/>
    <property type="match status" value="1"/>
</dbReference>
<gene>
    <name evidence="3" type="ORF">HQN79_06105</name>
</gene>
<dbReference type="InterPro" id="IPR037152">
    <property type="entry name" value="L-asparaginase_N_sf"/>
</dbReference>
<dbReference type="SUPFAM" id="SSF53774">
    <property type="entry name" value="Glutaminase/Asparaginase"/>
    <property type="match status" value="1"/>
</dbReference>
<dbReference type="GO" id="GO:0004067">
    <property type="term" value="F:asparaginase activity"/>
    <property type="evidence" value="ECO:0007669"/>
    <property type="project" value="UniProtKB-UniRule"/>
</dbReference>
<dbReference type="RefSeq" id="WP_173285067.1">
    <property type="nucleotide sequence ID" value="NZ_CP054020.1"/>
</dbReference>
<dbReference type="EMBL" id="CP054020">
    <property type="protein sequence ID" value="QKI89168.1"/>
    <property type="molecule type" value="Genomic_DNA"/>
</dbReference>
<accession>A0A7D4TFX1</accession>
<dbReference type="InterPro" id="IPR006034">
    <property type="entry name" value="Asparaginase/glutaminase-like"/>
</dbReference>
<keyword evidence="4" id="KW-1185">Reference proteome</keyword>
<dbReference type="PIRSF" id="PIRSF001220">
    <property type="entry name" value="L-ASNase_gatD"/>
    <property type="match status" value="1"/>
</dbReference>
<dbReference type="InterPro" id="IPR036152">
    <property type="entry name" value="Asp/glu_Ase-like_sf"/>
</dbReference>
<reference evidence="3 4" key="1">
    <citation type="submission" date="2020-05" db="EMBL/GenBank/DDBJ databases">
        <title>Thiomicrorhabdus sediminis sp.nov. and Thiomicrorhabdus xiamenensis sp.nov., novel sulfur-oxidizing bacteria isolated from coastal sediment.</title>
        <authorList>
            <person name="Liu X."/>
        </authorList>
    </citation>
    <scope>NUCLEOTIDE SEQUENCE [LARGE SCALE GENOMIC DNA]</scope>
    <source>
        <strain evidence="3 4">G2</strain>
    </source>
</reference>
<feature type="domain" description="L-asparaginase N-terminal" evidence="2">
    <location>
        <begin position="3"/>
        <end position="162"/>
    </location>
</feature>
<proteinExistence type="predicted"/>
<dbReference type="Proteomes" id="UP000504724">
    <property type="component" value="Chromosome"/>
</dbReference>
<dbReference type="PROSITE" id="PS51732">
    <property type="entry name" value="ASN_GLN_ASE_3"/>
    <property type="match status" value="1"/>
</dbReference>
<evidence type="ECO:0000313" key="3">
    <source>
        <dbReference type="EMBL" id="QKI89168.1"/>
    </source>
</evidence>
<organism evidence="3 4">
    <name type="scientific">Thiomicrorhabdus xiamenensis</name>
    <dbReference type="NCBI Taxonomy" id="2739063"/>
    <lineage>
        <taxon>Bacteria</taxon>
        <taxon>Pseudomonadati</taxon>
        <taxon>Pseudomonadota</taxon>
        <taxon>Gammaproteobacteria</taxon>
        <taxon>Thiotrichales</taxon>
        <taxon>Piscirickettsiaceae</taxon>
        <taxon>Thiomicrorhabdus</taxon>
    </lineage>
</organism>
<sequence>MSKIQIIATGGTLDKEYDSLTGELNFPQTHLPQIFAQALVTAPVEISPLMALDSLQMNDSDRQMIAKACIETNAHQIVVTHGTDTMVETGKMLITLGESSEFDKLRGKTIVLTGAMRPFALGNSDAAFNLGAALMAAQTAPPGVYICMNGLLHSADRVQKNRQLGVFEAQ</sequence>
<dbReference type="PIRSF" id="PIRSF500176">
    <property type="entry name" value="L_ASNase"/>
    <property type="match status" value="1"/>
</dbReference>
<dbReference type="Pfam" id="PF00710">
    <property type="entry name" value="Asparaginase"/>
    <property type="match status" value="1"/>
</dbReference>
<dbReference type="SMART" id="SM00870">
    <property type="entry name" value="Asparaginase"/>
    <property type="match status" value="1"/>
</dbReference>
<dbReference type="PANTHER" id="PTHR11707">
    <property type="entry name" value="L-ASPARAGINASE"/>
    <property type="match status" value="1"/>
</dbReference>
<evidence type="ECO:0000256" key="1">
    <source>
        <dbReference type="PIRSR" id="PIRSR001220-1"/>
    </source>
</evidence>
<dbReference type="InterPro" id="IPR027474">
    <property type="entry name" value="L-asparaginase_N"/>
</dbReference>
<dbReference type="AlphaFoldDB" id="A0A7D4TFX1"/>
<dbReference type="KEGG" id="txa:HQN79_06105"/>